<proteinExistence type="predicted"/>
<reference evidence="1" key="1">
    <citation type="submission" date="2020-06" db="EMBL/GenBank/DDBJ databases">
        <authorList>
            <person name="Li T."/>
            <person name="Hu X."/>
            <person name="Zhang T."/>
            <person name="Song X."/>
            <person name="Zhang H."/>
            <person name="Dai N."/>
            <person name="Sheng W."/>
            <person name="Hou X."/>
            <person name="Wei L."/>
        </authorList>
    </citation>
    <scope>NUCLEOTIDE SEQUENCE</scope>
    <source>
        <strain evidence="1">KEN1</strain>
        <tissue evidence="1">Leaf</tissue>
    </source>
</reference>
<reference evidence="1" key="2">
    <citation type="journal article" date="2024" name="Plant">
        <title>Genomic evolution and insights into agronomic trait innovations of Sesamum species.</title>
        <authorList>
            <person name="Miao H."/>
            <person name="Wang L."/>
            <person name="Qu L."/>
            <person name="Liu H."/>
            <person name="Sun Y."/>
            <person name="Le M."/>
            <person name="Wang Q."/>
            <person name="Wei S."/>
            <person name="Zheng Y."/>
            <person name="Lin W."/>
            <person name="Duan Y."/>
            <person name="Cao H."/>
            <person name="Xiong S."/>
            <person name="Wang X."/>
            <person name="Wei L."/>
            <person name="Li C."/>
            <person name="Ma Q."/>
            <person name="Ju M."/>
            <person name="Zhao R."/>
            <person name="Li G."/>
            <person name="Mu C."/>
            <person name="Tian Q."/>
            <person name="Mei H."/>
            <person name="Zhang T."/>
            <person name="Gao T."/>
            <person name="Zhang H."/>
        </authorList>
    </citation>
    <scope>NUCLEOTIDE SEQUENCE</scope>
    <source>
        <strain evidence="1">KEN1</strain>
    </source>
</reference>
<dbReference type="EMBL" id="JACGWN010000010">
    <property type="protein sequence ID" value="KAL0427314.1"/>
    <property type="molecule type" value="Genomic_DNA"/>
</dbReference>
<name>A0AAW2VC32_9LAMI</name>
<comment type="caution">
    <text evidence="1">The sequence shown here is derived from an EMBL/GenBank/DDBJ whole genome shotgun (WGS) entry which is preliminary data.</text>
</comment>
<accession>A0AAW2VC32</accession>
<gene>
    <name evidence="1" type="ORF">Slati_2906200</name>
</gene>
<evidence type="ECO:0000313" key="1">
    <source>
        <dbReference type="EMBL" id="KAL0427314.1"/>
    </source>
</evidence>
<organism evidence="1">
    <name type="scientific">Sesamum latifolium</name>
    <dbReference type="NCBI Taxonomy" id="2727402"/>
    <lineage>
        <taxon>Eukaryota</taxon>
        <taxon>Viridiplantae</taxon>
        <taxon>Streptophyta</taxon>
        <taxon>Embryophyta</taxon>
        <taxon>Tracheophyta</taxon>
        <taxon>Spermatophyta</taxon>
        <taxon>Magnoliopsida</taxon>
        <taxon>eudicotyledons</taxon>
        <taxon>Gunneridae</taxon>
        <taxon>Pentapetalae</taxon>
        <taxon>asterids</taxon>
        <taxon>lamiids</taxon>
        <taxon>Lamiales</taxon>
        <taxon>Pedaliaceae</taxon>
        <taxon>Sesamum</taxon>
    </lineage>
</organism>
<sequence length="79" mass="8765">MATWSRCISQIRALGDFAEGFDTSLISLTKDENRKDYPNAPPDVEVPMSNEFYSLLPGSFLHALDGEAKESWVAIATKN</sequence>
<protein>
    <submittedName>
        <fullName evidence="1">Uncharacterized protein</fullName>
    </submittedName>
</protein>
<dbReference type="AlphaFoldDB" id="A0AAW2VC32"/>